<feature type="transmembrane region" description="Helical" evidence="2">
    <location>
        <begin position="141"/>
        <end position="163"/>
    </location>
</feature>
<keyword evidence="2" id="KW-1133">Transmembrane helix</keyword>
<comment type="caution">
    <text evidence="4">The sequence shown here is derived from an EMBL/GenBank/DDBJ whole genome shotgun (WGS) entry which is preliminary data.</text>
</comment>
<keyword evidence="2" id="KW-0812">Transmembrane</keyword>
<dbReference type="EMBL" id="VYSG01000001">
    <property type="protein sequence ID" value="NEG69800.1"/>
    <property type="molecule type" value="Genomic_DNA"/>
</dbReference>
<evidence type="ECO:0000256" key="2">
    <source>
        <dbReference type="SAM" id="Phobius"/>
    </source>
</evidence>
<sequence>MTQPNSQPDGTNDSSGQQQYPQSDPYGQQYREDQQSNLYAQQTSGQGYGQQDYRQAGYQQPNYQQPSYQGGYQQGYGQPGYGPNGYGQPGYQPPVPQYPNRWNGMAIAGFICSFFFAIVGLVLSIVGLVQVNKTRERGRGLAIAGICISAVEIAFVVMSMGSLSTYVDDAFEETYGTSTSQTASPSASATDDSSAASSDESSGSADGSVILTTLGFDDTKLAATHSTSVENLVDSDAFQSQLATVRDSLPSGLDIDFAASGDDLTIDVTVPDSYATTVTSYLDGVSDSQRQANMQALANTFDELAGNSGQTSVTLDVTTASGTSLLGQTATAD</sequence>
<protein>
    <submittedName>
        <fullName evidence="4">DUF4190 domain-containing protein</fullName>
    </submittedName>
</protein>
<dbReference type="AlphaFoldDB" id="A0A6I5NBD8"/>
<feature type="compositionally biased region" description="Gly residues" evidence="1">
    <location>
        <begin position="72"/>
        <end position="88"/>
    </location>
</feature>
<proteinExistence type="predicted"/>
<dbReference type="RefSeq" id="WP_163227328.1">
    <property type="nucleotide sequence ID" value="NZ_VYSG01000001.1"/>
</dbReference>
<feature type="compositionally biased region" description="Low complexity" evidence="1">
    <location>
        <begin position="57"/>
        <end position="71"/>
    </location>
</feature>
<keyword evidence="2" id="KW-0472">Membrane</keyword>
<organism evidence="4 5">
    <name type="scientific">Bifidobacterium choloepi</name>
    <dbReference type="NCBI Taxonomy" id="2614131"/>
    <lineage>
        <taxon>Bacteria</taxon>
        <taxon>Bacillati</taxon>
        <taxon>Actinomycetota</taxon>
        <taxon>Actinomycetes</taxon>
        <taxon>Bifidobacteriales</taxon>
        <taxon>Bifidobacteriaceae</taxon>
        <taxon>Bifidobacterium</taxon>
    </lineage>
</organism>
<feature type="transmembrane region" description="Helical" evidence="2">
    <location>
        <begin position="105"/>
        <end position="129"/>
    </location>
</feature>
<feature type="compositionally biased region" description="Polar residues" evidence="1">
    <location>
        <begin position="35"/>
        <end position="45"/>
    </location>
</feature>
<evidence type="ECO:0000259" key="3">
    <source>
        <dbReference type="Pfam" id="PF13828"/>
    </source>
</evidence>
<accession>A0A6I5NBD8</accession>
<evidence type="ECO:0000313" key="5">
    <source>
        <dbReference type="Proteomes" id="UP000469292"/>
    </source>
</evidence>
<dbReference type="Pfam" id="PF16146">
    <property type="entry name" value="DUF4854"/>
    <property type="match status" value="1"/>
</dbReference>
<name>A0A6I5NBD8_9BIFI</name>
<evidence type="ECO:0000313" key="4">
    <source>
        <dbReference type="EMBL" id="NEG69800.1"/>
    </source>
</evidence>
<dbReference type="InterPro" id="IPR025241">
    <property type="entry name" value="DUF4190"/>
</dbReference>
<feature type="region of interest" description="Disordered" evidence="1">
    <location>
        <begin position="1"/>
        <end position="92"/>
    </location>
</feature>
<feature type="domain" description="DUF4190" evidence="3">
    <location>
        <begin position="106"/>
        <end position="157"/>
    </location>
</feature>
<dbReference type="Proteomes" id="UP000469292">
    <property type="component" value="Unassembled WGS sequence"/>
</dbReference>
<keyword evidence="5" id="KW-1185">Reference proteome</keyword>
<feature type="region of interest" description="Disordered" evidence="1">
    <location>
        <begin position="177"/>
        <end position="205"/>
    </location>
</feature>
<reference evidence="4 5" key="1">
    <citation type="submission" date="2019-09" db="EMBL/GenBank/DDBJ databases">
        <title>Phylogenetic characterization of a novel taxon of the genus Bifidobacterium: Bifidobacterium choloepi sp. nov.</title>
        <authorList>
            <person name="Modesto M."/>
            <person name="Satti M."/>
        </authorList>
    </citation>
    <scope>NUCLEOTIDE SEQUENCE [LARGE SCALE GENOMIC DNA]</scope>
    <source>
        <strain evidence="4 5">BRDM6</strain>
    </source>
</reference>
<dbReference type="InterPro" id="IPR032327">
    <property type="entry name" value="DUF4854"/>
</dbReference>
<dbReference type="Pfam" id="PF13828">
    <property type="entry name" value="DUF4190"/>
    <property type="match status" value="1"/>
</dbReference>
<gene>
    <name evidence="4" type="ORF">F6S87_04100</name>
</gene>
<feature type="compositionally biased region" description="Polar residues" evidence="1">
    <location>
        <begin position="1"/>
        <end position="26"/>
    </location>
</feature>
<evidence type="ECO:0000256" key="1">
    <source>
        <dbReference type="SAM" id="MobiDB-lite"/>
    </source>
</evidence>